<proteinExistence type="predicted"/>
<evidence type="ECO:0000313" key="3">
    <source>
        <dbReference type="Proteomes" id="UP000287651"/>
    </source>
</evidence>
<accession>A0A427AAK0</accession>
<reference evidence="2 3" key="1">
    <citation type="journal article" date="2014" name="Agronomy (Basel)">
        <title>A Draft Genome Sequence for Ensete ventricosum, the Drought-Tolerant Tree Against Hunger.</title>
        <authorList>
            <person name="Harrison J."/>
            <person name="Moore K.A."/>
            <person name="Paszkiewicz K."/>
            <person name="Jones T."/>
            <person name="Grant M."/>
            <person name="Ambacheew D."/>
            <person name="Muzemil S."/>
            <person name="Studholme D.J."/>
        </authorList>
    </citation>
    <scope>NUCLEOTIDE SEQUENCE [LARGE SCALE GENOMIC DNA]</scope>
</reference>
<dbReference type="EMBL" id="AMZH03003146">
    <property type="protein sequence ID" value="RRT73258.1"/>
    <property type="molecule type" value="Genomic_DNA"/>
</dbReference>
<organism evidence="2 3">
    <name type="scientific">Ensete ventricosum</name>
    <name type="common">Abyssinian banana</name>
    <name type="synonym">Musa ensete</name>
    <dbReference type="NCBI Taxonomy" id="4639"/>
    <lineage>
        <taxon>Eukaryota</taxon>
        <taxon>Viridiplantae</taxon>
        <taxon>Streptophyta</taxon>
        <taxon>Embryophyta</taxon>
        <taxon>Tracheophyta</taxon>
        <taxon>Spermatophyta</taxon>
        <taxon>Magnoliopsida</taxon>
        <taxon>Liliopsida</taxon>
        <taxon>Zingiberales</taxon>
        <taxon>Musaceae</taxon>
        <taxon>Ensete</taxon>
    </lineage>
</organism>
<feature type="compositionally biased region" description="Pro residues" evidence="1">
    <location>
        <begin position="79"/>
        <end position="93"/>
    </location>
</feature>
<sequence>MTRVRSRASTTRSGRKRRDEESKPGVGGVLIELALGGEDDEGDLRVAEDGDLVGLLEQPRPALGEGHLPIDLVLDPLQLHPPPPHLDPSPPLPSSNSNLGRSGDVDGYIMNIAEKEKHGSPSLFSSLWRLASLGGRVSAPAAYLLNCQCMALVLPQASPLSSLGRPSVAGHATSGEDGD</sequence>
<gene>
    <name evidence="2" type="ORF">B296_00033552</name>
</gene>
<evidence type="ECO:0000256" key="1">
    <source>
        <dbReference type="SAM" id="MobiDB-lite"/>
    </source>
</evidence>
<feature type="region of interest" description="Disordered" evidence="1">
    <location>
        <begin position="75"/>
        <end position="103"/>
    </location>
</feature>
<comment type="caution">
    <text evidence="2">The sequence shown here is derived from an EMBL/GenBank/DDBJ whole genome shotgun (WGS) entry which is preliminary data.</text>
</comment>
<dbReference type="AlphaFoldDB" id="A0A427AAK0"/>
<name>A0A427AAK0_ENSVE</name>
<dbReference type="Proteomes" id="UP000287651">
    <property type="component" value="Unassembled WGS sequence"/>
</dbReference>
<evidence type="ECO:0000313" key="2">
    <source>
        <dbReference type="EMBL" id="RRT73258.1"/>
    </source>
</evidence>
<protein>
    <submittedName>
        <fullName evidence="2">Uncharacterized protein</fullName>
    </submittedName>
</protein>
<feature type="region of interest" description="Disordered" evidence="1">
    <location>
        <begin position="1"/>
        <end position="28"/>
    </location>
</feature>